<keyword evidence="6 7" id="KW-0472">Membrane</keyword>
<organism evidence="9 10">
    <name type="scientific">Leekyejoonella antrihumi</name>
    <dbReference type="NCBI Taxonomy" id="1660198"/>
    <lineage>
        <taxon>Bacteria</taxon>
        <taxon>Bacillati</taxon>
        <taxon>Actinomycetota</taxon>
        <taxon>Actinomycetes</taxon>
        <taxon>Micrococcales</taxon>
        <taxon>Dermacoccaceae</taxon>
        <taxon>Leekyejoonella</taxon>
    </lineage>
</organism>
<keyword evidence="2" id="KW-0813">Transport</keyword>
<dbReference type="RefSeq" id="WP_146317420.1">
    <property type="nucleotide sequence ID" value="NZ_VCQV01000019.1"/>
</dbReference>
<evidence type="ECO:0000313" key="10">
    <source>
        <dbReference type="Proteomes" id="UP000320244"/>
    </source>
</evidence>
<dbReference type="PANTHER" id="PTHR23513">
    <property type="entry name" value="INTEGRAL MEMBRANE EFFLUX PROTEIN-RELATED"/>
    <property type="match status" value="1"/>
</dbReference>
<dbReference type="GO" id="GO:0022857">
    <property type="term" value="F:transmembrane transporter activity"/>
    <property type="evidence" value="ECO:0007669"/>
    <property type="project" value="InterPro"/>
</dbReference>
<dbReference type="PROSITE" id="PS50850">
    <property type="entry name" value="MFS"/>
    <property type="match status" value="1"/>
</dbReference>
<evidence type="ECO:0000256" key="4">
    <source>
        <dbReference type="ARBA" id="ARBA00022692"/>
    </source>
</evidence>
<sequence length="429" mass="45845">MNRTFASLSVYNYRVYFMGAMTSNIGTWIGRIAQDWLVLTVLTNHNATALGFVTALQFAPAVLLAPVAGALTDRYSKRKVQFLAQGALALTSALLATLVLTGAVQLWHVFLTATLQGFATALNNPSRQAMVSEMVPSELVSNAVSLNSTSFNAARIVGPGIAGLLVGIIGIGHTILFDTFSFVAVMVSLYVMRPDELMPAPRSRGKGKVREGLAYVRHRPDIMLILVMIFMLGTFGMNFQLTTALMATATFHQNATGFGLLGSVMAIGSLGGALMSARRSRPRLRVLMISLAAFTVASAAAAFAPSYLLFAVLLVPTGFAAITFLNTANSAVQLSVSPVMRGRVMALYMAVFLGGTPIGAPLIGWIGDAFGARWTILIGSVASLVTVVGAMLYVMRSEDLYLRIERTPVPHLEVRPRDMADSTATERVA</sequence>
<keyword evidence="5 7" id="KW-1133">Transmembrane helix</keyword>
<dbReference type="InterPro" id="IPR020846">
    <property type="entry name" value="MFS_dom"/>
</dbReference>
<feature type="transmembrane region" description="Helical" evidence="7">
    <location>
        <begin position="161"/>
        <end position="192"/>
    </location>
</feature>
<feature type="transmembrane region" description="Helical" evidence="7">
    <location>
        <begin position="372"/>
        <end position="394"/>
    </location>
</feature>
<dbReference type="InterPro" id="IPR010290">
    <property type="entry name" value="TM_effector"/>
</dbReference>
<evidence type="ECO:0000313" key="9">
    <source>
        <dbReference type="EMBL" id="TWP35457.1"/>
    </source>
</evidence>
<evidence type="ECO:0000256" key="5">
    <source>
        <dbReference type="ARBA" id="ARBA00022989"/>
    </source>
</evidence>
<comment type="subcellular location">
    <subcellularLocation>
        <location evidence="1">Cell membrane</location>
        <topology evidence="1">Multi-pass membrane protein</topology>
    </subcellularLocation>
</comment>
<dbReference type="SUPFAM" id="SSF103473">
    <property type="entry name" value="MFS general substrate transporter"/>
    <property type="match status" value="1"/>
</dbReference>
<dbReference type="PANTHER" id="PTHR23513:SF11">
    <property type="entry name" value="STAPHYLOFERRIN A TRANSPORTER"/>
    <property type="match status" value="1"/>
</dbReference>
<evidence type="ECO:0000259" key="8">
    <source>
        <dbReference type="PROSITE" id="PS50850"/>
    </source>
</evidence>
<gene>
    <name evidence="9" type="ORF">FGL98_13880</name>
</gene>
<dbReference type="CDD" id="cd06173">
    <property type="entry name" value="MFS_MefA_like"/>
    <property type="match status" value="1"/>
</dbReference>
<evidence type="ECO:0000256" key="2">
    <source>
        <dbReference type="ARBA" id="ARBA00022448"/>
    </source>
</evidence>
<name>A0A563DZ03_9MICO</name>
<feature type="transmembrane region" description="Helical" evidence="7">
    <location>
        <begin position="344"/>
        <end position="366"/>
    </location>
</feature>
<feature type="transmembrane region" description="Helical" evidence="7">
    <location>
        <begin position="255"/>
        <end position="274"/>
    </location>
</feature>
<evidence type="ECO:0000256" key="1">
    <source>
        <dbReference type="ARBA" id="ARBA00004651"/>
    </source>
</evidence>
<dbReference type="InterPro" id="IPR036259">
    <property type="entry name" value="MFS_trans_sf"/>
</dbReference>
<dbReference type="OrthoDB" id="9775268at2"/>
<evidence type="ECO:0000256" key="6">
    <source>
        <dbReference type="ARBA" id="ARBA00023136"/>
    </source>
</evidence>
<dbReference type="Gene3D" id="1.20.1250.20">
    <property type="entry name" value="MFS general substrate transporter like domains"/>
    <property type="match status" value="1"/>
</dbReference>
<dbReference type="AlphaFoldDB" id="A0A563DZ03"/>
<evidence type="ECO:0000256" key="7">
    <source>
        <dbReference type="SAM" id="Phobius"/>
    </source>
</evidence>
<feature type="transmembrane region" description="Helical" evidence="7">
    <location>
        <begin position="310"/>
        <end position="332"/>
    </location>
</feature>
<feature type="transmembrane region" description="Helical" evidence="7">
    <location>
        <begin position="83"/>
        <end position="107"/>
    </location>
</feature>
<keyword evidence="4 7" id="KW-0812">Transmembrane</keyword>
<dbReference type="GO" id="GO:0005886">
    <property type="term" value="C:plasma membrane"/>
    <property type="evidence" value="ECO:0007669"/>
    <property type="project" value="UniProtKB-SubCell"/>
</dbReference>
<keyword evidence="3" id="KW-1003">Cell membrane</keyword>
<evidence type="ECO:0000256" key="3">
    <source>
        <dbReference type="ARBA" id="ARBA00022475"/>
    </source>
</evidence>
<feature type="transmembrane region" description="Helical" evidence="7">
    <location>
        <begin position="12"/>
        <end position="29"/>
    </location>
</feature>
<feature type="transmembrane region" description="Helical" evidence="7">
    <location>
        <begin position="286"/>
        <end position="304"/>
    </location>
</feature>
<accession>A0A563DZ03</accession>
<feature type="domain" description="Major facilitator superfamily (MFS) profile" evidence="8">
    <location>
        <begin position="1"/>
        <end position="398"/>
    </location>
</feature>
<protein>
    <submittedName>
        <fullName evidence="9">MFS transporter</fullName>
    </submittedName>
</protein>
<proteinExistence type="predicted"/>
<dbReference type="Pfam" id="PF05977">
    <property type="entry name" value="MFS_3"/>
    <property type="match status" value="1"/>
</dbReference>
<feature type="transmembrane region" description="Helical" evidence="7">
    <location>
        <begin position="222"/>
        <end position="249"/>
    </location>
</feature>
<reference evidence="9 10" key="1">
    <citation type="submission" date="2019-05" db="EMBL/GenBank/DDBJ databases">
        <authorList>
            <person name="Lee S.D."/>
        </authorList>
    </citation>
    <scope>NUCLEOTIDE SEQUENCE [LARGE SCALE GENOMIC DNA]</scope>
    <source>
        <strain evidence="9 10">C5-26</strain>
    </source>
</reference>
<keyword evidence="10" id="KW-1185">Reference proteome</keyword>
<reference evidence="9 10" key="2">
    <citation type="submission" date="2019-08" db="EMBL/GenBank/DDBJ databases">
        <title>Jejuicoccus antrihumi gen. nov., sp. nov., a new member of the family Dermacoccaceae isolated from a cave.</title>
        <authorList>
            <person name="Schumann P."/>
            <person name="Kim I.S."/>
        </authorList>
    </citation>
    <scope>NUCLEOTIDE SEQUENCE [LARGE SCALE GENOMIC DNA]</scope>
    <source>
        <strain evidence="9 10">C5-26</strain>
    </source>
</reference>
<dbReference type="Proteomes" id="UP000320244">
    <property type="component" value="Unassembled WGS sequence"/>
</dbReference>
<comment type="caution">
    <text evidence="9">The sequence shown here is derived from an EMBL/GenBank/DDBJ whole genome shotgun (WGS) entry which is preliminary data.</text>
</comment>
<dbReference type="EMBL" id="VCQV01000019">
    <property type="protein sequence ID" value="TWP35457.1"/>
    <property type="molecule type" value="Genomic_DNA"/>
</dbReference>
<feature type="transmembrane region" description="Helical" evidence="7">
    <location>
        <begin position="49"/>
        <end position="71"/>
    </location>
</feature>